<reference evidence="2" key="1">
    <citation type="submission" date="2016-12" db="EMBL/GenBank/DDBJ databases">
        <title>Draft Genome Sequences od Carboxydothermus pertinax and islandicus, Hydrogenogenic Carboxydotrophic Bacteria.</title>
        <authorList>
            <person name="Fukuyama Y."/>
            <person name="Ohmae K."/>
            <person name="Yoneda Y."/>
            <person name="Yoshida T."/>
            <person name="Sako Y."/>
        </authorList>
    </citation>
    <scope>NUCLEOTIDE SEQUENCE [LARGE SCALE GENOMIC DNA]</scope>
    <source>
        <strain evidence="2">SET</strain>
    </source>
</reference>
<evidence type="ECO:0000313" key="1">
    <source>
        <dbReference type="EMBL" id="GAV25874.1"/>
    </source>
</evidence>
<sequence length="257" mass="28752">MERAIITTSLNPTEEQIKKALNLAVDAGFPYIDRNNKSLTEIAREMPVLVVTKKNLEIVFPDMTKLYFHPGMAKIRIKGMKKGQEDVMIKAMGLMPGMSVLDCTLGLAQDSIVAQYAVKDGLVVGIEKSKIIYLLTSNGLKTYDEDPDLINPMRKIKVKYGDFTDFLVKLPSKSFDVVYFDPMFKKTTGKSAHILRLRNVAAKDYINEEVLSNACSVARKRVVVKGRKAEIKLLPFFDKIIAGKDSEIAFGVIEVQV</sequence>
<evidence type="ECO:0008006" key="3">
    <source>
        <dbReference type="Google" id="ProtNLM"/>
    </source>
</evidence>
<keyword evidence="2" id="KW-1185">Reference proteome</keyword>
<dbReference type="SUPFAM" id="SSF53335">
    <property type="entry name" value="S-adenosyl-L-methionine-dependent methyltransferases"/>
    <property type="match status" value="1"/>
</dbReference>
<dbReference type="Pfam" id="PF04445">
    <property type="entry name" value="SAM_MT"/>
    <property type="match status" value="1"/>
</dbReference>
<gene>
    <name evidence="1" type="ORF">ciss_18070</name>
</gene>
<dbReference type="Gene3D" id="3.40.50.150">
    <property type="entry name" value="Vaccinia Virus protein VP39"/>
    <property type="match status" value="1"/>
</dbReference>
<protein>
    <recommendedName>
        <fullName evidence="3">SAM-dependent methyltransferase</fullName>
    </recommendedName>
</protein>
<name>A0A1L8D436_9THEO</name>
<evidence type="ECO:0000313" key="2">
    <source>
        <dbReference type="Proteomes" id="UP000187338"/>
    </source>
</evidence>
<comment type="caution">
    <text evidence="1">The sequence shown here is derived from an EMBL/GenBank/DDBJ whole genome shotgun (WGS) entry which is preliminary data.</text>
</comment>
<dbReference type="EMBL" id="BDJL01000093">
    <property type="protein sequence ID" value="GAV25874.1"/>
    <property type="molecule type" value="Genomic_DNA"/>
</dbReference>
<organism evidence="1 2">
    <name type="scientific">Carboxydothermus islandicus</name>
    <dbReference type="NCBI Taxonomy" id="661089"/>
    <lineage>
        <taxon>Bacteria</taxon>
        <taxon>Bacillati</taxon>
        <taxon>Bacillota</taxon>
        <taxon>Clostridia</taxon>
        <taxon>Thermoanaerobacterales</taxon>
        <taxon>Thermoanaerobacteraceae</taxon>
        <taxon>Carboxydothermus</taxon>
    </lineage>
</organism>
<dbReference type="InterPro" id="IPR007536">
    <property type="entry name" value="16SrRNA_methylTrfase_J"/>
</dbReference>
<accession>A0A1L8D436</accession>
<dbReference type="GO" id="GO:0008990">
    <property type="term" value="F:rRNA (guanine-N2-)-methyltransferase activity"/>
    <property type="evidence" value="ECO:0007669"/>
    <property type="project" value="InterPro"/>
</dbReference>
<dbReference type="PANTHER" id="PTHR36112:SF1">
    <property type="entry name" value="RIBOSOMAL RNA SMALL SUBUNIT METHYLTRANSFERASE J"/>
    <property type="match status" value="1"/>
</dbReference>
<proteinExistence type="predicted"/>
<dbReference type="OrthoDB" id="1653798at2"/>
<dbReference type="InterPro" id="IPR029063">
    <property type="entry name" value="SAM-dependent_MTases_sf"/>
</dbReference>
<dbReference type="PANTHER" id="PTHR36112">
    <property type="entry name" value="RIBOSOMAL RNA SMALL SUBUNIT METHYLTRANSFERASE J"/>
    <property type="match status" value="1"/>
</dbReference>
<dbReference type="Proteomes" id="UP000187338">
    <property type="component" value="Unassembled WGS sequence"/>
</dbReference>
<dbReference type="AlphaFoldDB" id="A0A1L8D436"/>
<dbReference type="STRING" id="661089.ciss_18070"/>
<dbReference type="RefSeq" id="WP_075866079.1">
    <property type="nucleotide sequence ID" value="NZ_BDJL01000093.1"/>
</dbReference>